<accession>A0A8E6KIH2</accession>
<reference evidence="2" key="1">
    <citation type="submission" date="2018-10" db="EMBL/GenBank/DDBJ databases">
        <authorList>
            <consortium name="GenomeTrakr network: Whole genome sequencing for foodborne pathogen traceback"/>
        </authorList>
    </citation>
    <scope>NUCLEOTIDE SEQUENCE</scope>
    <source>
        <strain evidence="2">SGSC 2238</strain>
    </source>
</reference>
<sequence>MKTISEEGTPGGERRHGAAAARDLAHFWIFMGTPPCVITSCFYLFNFNFTCPFVLSKGHLTST</sequence>
<evidence type="ECO:0000313" key="2">
    <source>
        <dbReference type="EMBL" id="QVQ07077.1"/>
    </source>
</evidence>
<keyword evidence="1" id="KW-0812">Transmembrane</keyword>
<dbReference type="AlphaFoldDB" id="A0A8E6KIH2"/>
<evidence type="ECO:0000256" key="1">
    <source>
        <dbReference type="SAM" id="Phobius"/>
    </source>
</evidence>
<keyword evidence="1" id="KW-1133">Transmembrane helix</keyword>
<protein>
    <submittedName>
        <fullName evidence="2">Uncharacterized protein</fullName>
    </submittedName>
</protein>
<keyword evidence="1" id="KW-0472">Membrane</keyword>
<organism evidence="2">
    <name type="scientific">Salmonella enterica subsp. enterica serovar Paratyphi B str. CFSAN000540</name>
    <dbReference type="NCBI Taxonomy" id="1299076"/>
    <lineage>
        <taxon>Bacteria</taxon>
        <taxon>Pseudomonadati</taxon>
        <taxon>Pseudomonadota</taxon>
        <taxon>Gammaproteobacteria</taxon>
        <taxon>Enterobacterales</taxon>
        <taxon>Enterobacteriaceae</taxon>
        <taxon>Salmonella</taxon>
    </lineage>
</organism>
<reference evidence="2" key="2">
    <citation type="submission" date="2021-05" db="EMBL/GenBank/DDBJ databases">
        <title>Whole genome PacBio Sequel sequence of Salmonella enterica subsp. enterica.</title>
        <authorList>
            <person name="Hoffmann M."/>
            <person name="Balkey M."/>
            <person name="Luo Y."/>
        </authorList>
    </citation>
    <scope>NUCLEOTIDE SEQUENCE</scope>
    <source>
        <strain evidence="2">SGSC 2238</strain>
    </source>
</reference>
<feature type="transmembrane region" description="Helical" evidence="1">
    <location>
        <begin position="24"/>
        <end position="45"/>
    </location>
</feature>
<proteinExistence type="predicted"/>
<gene>
    <name evidence="2" type="ORF">CAI53_13900</name>
</gene>
<dbReference type="EMBL" id="CP074610">
    <property type="protein sequence ID" value="QVQ07077.1"/>
    <property type="molecule type" value="Genomic_DNA"/>
</dbReference>
<name>A0A8E6KIH2_SALEB</name>